<evidence type="ECO:0000256" key="1">
    <source>
        <dbReference type="ARBA" id="ARBA00001946"/>
    </source>
</evidence>
<dbReference type="NCBIfam" id="TIGR01509">
    <property type="entry name" value="HAD-SF-IA-v3"/>
    <property type="match status" value="1"/>
</dbReference>
<dbReference type="SFLD" id="SFLDG01129">
    <property type="entry name" value="C1.5:_HAD__Beta-PGM__Phosphata"/>
    <property type="match status" value="1"/>
</dbReference>
<sequence>MTQRTFTAVCFDMDGVLIQSRQVIELAWTTVARKYGVTVDQAFIDDHIHGRPGGYTLQALFGQFDEQQRVTIKQEVDAIEEVSICALVPGVAAFIAGLTGRVPLALVTSSWRARVDHVLQQHDLTSVFDCIICRDDVRSGKPAPDPYRLAAARLERQSDECLVFEDSVSGVQSAVSSGALCIGIGDDPTLSAHGALRTYADFTALPISQGGVDTHLYADGGLFISGQVAQRFARS</sequence>
<dbReference type="InterPro" id="IPR006439">
    <property type="entry name" value="HAD-SF_hydro_IA"/>
</dbReference>
<dbReference type="InterPro" id="IPR023214">
    <property type="entry name" value="HAD_sf"/>
</dbReference>
<dbReference type="Gene3D" id="3.40.50.1000">
    <property type="entry name" value="HAD superfamily/HAD-like"/>
    <property type="match status" value="1"/>
</dbReference>
<dbReference type="EMBL" id="CP029608">
    <property type="protein sequence ID" value="AXI59657.1"/>
    <property type="molecule type" value="Genomic_DNA"/>
</dbReference>
<proteinExistence type="predicted"/>
<dbReference type="InterPro" id="IPR051806">
    <property type="entry name" value="HAD-like_SPP"/>
</dbReference>
<dbReference type="InterPro" id="IPR041492">
    <property type="entry name" value="HAD_2"/>
</dbReference>
<name>A0A345RK41_9PSED</name>
<dbReference type="CDD" id="cd07505">
    <property type="entry name" value="HAD_BPGM-like"/>
    <property type="match status" value="1"/>
</dbReference>
<reference evidence="2 3" key="1">
    <citation type="submission" date="2018-05" db="EMBL/GenBank/DDBJ databases">
        <title>Complete genome sequence of Pseudomonas kribbensis 46-2(T).</title>
        <authorList>
            <person name="Jeong H."/>
            <person name="Lee S.-G."/>
            <person name="Rha E."/>
            <person name="Kim H."/>
        </authorList>
    </citation>
    <scope>NUCLEOTIDE SEQUENCE [LARGE SCALE GENOMIC DNA]</scope>
    <source>
        <strain evidence="2 3">46-2</strain>
    </source>
</reference>
<accession>A0A345RK41</accession>
<protein>
    <submittedName>
        <fullName evidence="2">HAD family phosphatase</fullName>
    </submittedName>
</protein>
<dbReference type="SUPFAM" id="SSF56784">
    <property type="entry name" value="HAD-like"/>
    <property type="match status" value="1"/>
</dbReference>
<dbReference type="GO" id="GO:0050308">
    <property type="term" value="F:sugar-phosphatase activity"/>
    <property type="evidence" value="ECO:0007669"/>
    <property type="project" value="TreeGrafter"/>
</dbReference>
<keyword evidence="3" id="KW-1185">Reference proteome</keyword>
<dbReference type="InterPro" id="IPR023198">
    <property type="entry name" value="PGP-like_dom2"/>
</dbReference>
<dbReference type="PANTHER" id="PTHR43481">
    <property type="entry name" value="FRUCTOSE-1-PHOSPHATE PHOSPHATASE"/>
    <property type="match status" value="1"/>
</dbReference>
<dbReference type="Proteomes" id="UP000253720">
    <property type="component" value="Chromosome"/>
</dbReference>
<dbReference type="PANTHER" id="PTHR43481:SF4">
    <property type="entry name" value="GLYCEROL-1-PHOSPHATE PHOSPHOHYDROLASE 1-RELATED"/>
    <property type="match status" value="1"/>
</dbReference>
<dbReference type="Pfam" id="PF13419">
    <property type="entry name" value="HAD_2"/>
    <property type="match status" value="1"/>
</dbReference>
<dbReference type="KEGG" id="pke:DLD99_03975"/>
<dbReference type="SFLD" id="SFLDS00003">
    <property type="entry name" value="Haloacid_Dehalogenase"/>
    <property type="match status" value="1"/>
</dbReference>
<dbReference type="InterPro" id="IPR036412">
    <property type="entry name" value="HAD-like_sf"/>
</dbReference>
<organism evidence="2 3">
    <name type="scientific">Pseudomonas kribbensis</name>
    <dbReference type="NCBI Taxonomy" id="1628086"/>
    <lineage>
        <taxon>Bacteria</taxon>
        <taxon>Pseudomonadati</taxon>
        <taxon>Pseudomonadota</taxon>
        <taxon>Gammaproteobacteria</taxon>
        <taxon>Pseudomonadales</taxon>
        <taxon>Pseudomonadaceae</taxon>
        <taxon>Pseudomonas</taxon>
    </lineage>
</organism>
<dbReference type="Gene3D" id="1.10.150.240">
    <property type="entry name" value="Putative phosphatase, domain 2"/>
    <property type="match status" value="1"/>
</dbReference>
<evidence type="ECO:0000313" key="3">
    <source>
        <dbReference type="Proteomes" id="UP000253720"/>
    </source>
</evidence>
<evidence type="ECO:0000313" key="2">
    <source>
        <dbReference type="EMBL" id="AXI59657.1"/>
    </source>
</evidence>
<comment type="cofactor">
    <cofactor evidence="1">
        <name>Mg(2+)</name>
        <dbReference type="ChEBI" id="CHEBI:18420"/>
    </cofactor>
</comment>
<dbReference type="AlphaFoldDB" id="A0A345RK41"/>
<gene>
    <name evidence="2" type="ORF">DLD99_03975</name>
</gene>